<gene>
    <name evidence="2" type="ORF">EDD79_103427</name>
</gene>
<dbReference type="OrthoDB" id="9791620at2"/>
<evidence type="ECO:0000313" key="2">
    <source>
        <dbReference type="EMBL" id="TCP99739.1"/>
    </source>
</evidence>
<proteinExistence type="predicted"/>
<evidence type="ECO:0000259" key="1">
    <source>
        <dbReference type="SMART" id="SM00481"/>
    </source>
</evidence>
<sequence length="239" mass="27169">MKLAVDLHIHSGLSPCAEFTMTPNNIINMAKLKGLDAIAITDHNSLKNIEVFLKVANKNDIICIPGVEITTKEEVHVLGYFETIESVREFQRIIDMHLPRDKNNKEMFGNQLIYDENDNIIGEEQMLLSRSIGLSLEEIIDEIRKLNGIPIPAHINRNRFSIISNLGFINPELKINAIEICGYGDLKSVEKLCPNFESYNKIYSSDAHSLGQILEREFFVEVERQSIKCIINALEKSNK</sequence>
<feature type="domain" description="Polymerase/histidinol phosphatase N-terminal" evidence="1">
    <location>
        <begin position="5"/>
        <end position="73"/>
    </location>
</feature>
<dbReference type="SUPFAM" id="SSF89550">
    <property type="entry name" value="PHP domain-like"/>
    <property type="match status" value="1"/>
</dbReference>
<dbReference type="InterPro" id="IPR003141">
    <property type="entry name" value="Pol/His_phosphatase_N"/>
</dbReference>
<dbReference type="EMBL" id="SLYC01000034">
    <property type="protein sequence ID" value="TCP99739.1"/>
    <property type="molecule type" value="Genomic_DNA"/>
</dbReference>
<evidence type="ECO:0000313" key="3">
    <source>
        <dbReference type="Proteomes" id="UP000295504"/>
    </source>
</evidence>
<dbReference type="InterPro" id="IPR016195">
    <property type="entry name" value="Pol/histidinol_Pase-like"/>
</dbReference>
<accession>A0A4R2T931</accession>
<organism evidence="2 3">
    <name type="scientific">Serpentinicella alkaliphila</name>
    <dbReference type="NCBI Taxonomy" id="1734049"/>
    <lineage>
        <taxon>Bacteria</taxon>
        <taxon>Bacillati</taxon>
        <taxon>Bacillota</taxon>
        <taxon>Clostridia</taxon>
        <taxon>Peptostreptococcales</taxon>
        <taxon>Natronincolaceae</taxon>
        <taxon>Serpentinicella</taxon>
    </lineage>
</organism>
<dbReference type="AlphaFoldDB" id="A0A4R2T931"/>
<dbReference type="InterPro" id="IPR004013">
    <property type="entry name" value="PHP_dom"/>
</dbReference>
<comment type="caution">
    <text evidence="2">The sequence shown here is derived from an EMBL/GenBank/DDBJ whole genome shotgun (WGS) entry which is preliminary data.</text>
</comment>
<dbReference type="Proteomes" id="UP000295504">
    <property type="component" value="Unassembled WGS sequence"/>
</dbReference>
<reference evidence="2 3" key="1">
    <citation type="submission" date="2019-03" db="EMBL/GenBank/DDBJ databases">
        <title>Genomic Encyclopedia of Type Strains, Phase IV (KMG-IV): sequencing the most valuable type-strain genomes for metagenomic binning, comparative biology and taxonomic classification.</title>
        <authorList>
            <person name="Goeker M."/>
        </authorList>
    </citation>
    <scope>NUCLEOTIDE SEQUENCE [LARGE SCALE GENOMIC DNA]</scope>
    <source>
        <strain evidence="2 3">DSM 100013</strain>
    </source>
</reference>
<name>A0A4R2T931_9FIRM</name>
<dbReference type="Pfam" id="PF02811">
    <property type="entry name" value="PHP"/>
    <property type="match status" value="1"/>
</dbReference>
<dbReference type="GO" id="GO:0004534">
    <property type="term" value="F:5'-3' RNA exonuclease activity"/>
    <property type="evidence" value="ECO:0007669"/>
    <property type="project" value="TreeGrafter"/>
</dbReference>
<keyword evidence="3" id="KW-1185">Reference proteome</keyword>
<dbReference type="InterPro" id="IPR052018">
    <property type="entry name" value="PHP_domain"/>
</dbReference>
<dbReference type="PANTHER" id="PTHR42924:SF3">
    <property type="entry name" value="POLYMERASE_HISTIDINOL PHOSPHATASE N-TERMINAL DOMAIN-CONTAINING PROTEIN"/>
    <property type="match status" value="1"/>
</dbReference>
<dbReference type="RefSeq" id="WP_132849157.1">
    <property type="nucleotide sequence ID" value="NZ_CP058648.1"/>
</dbReference>
<dbReference type="CDD" id="cd07432">
    <property type="entry name" value="PHP_HisPPase"/>
    <property type="match status" value="1"/>
</dbReference>
<protein>
    <recommendedName>
        <fullName evidence="1">Polymerase/histidinol phosphatase N-terminal domain-containing protein</fullName>
    </recommendedName>
</protein>
<dbReference type="PANTHER" id="PTHR42924">
    <property type="entry name" value="EXONUCLEASE"/>
    <property type="match status" value="1"/>
</dbReference>
<dbReference type="SMART" id="SM00481">
    <property type="entry name" value="POLIIIAc"/>
    <property type="match status" value="1"/>
</dbReference>
<dbReference type="GO" id="GO:0035312">
    <property type="term" value="F:5'-3' DNA exonuclease activity"/>
    <property type="evidence" value="ECO:0007669"/>
    <property type="project" value="TreeGrafter"/>
</dbReference>
<dbReference type="Gene3D" id="3.20.20.140">
    <property type="entry name" value="Metal-dependent hydrolases"/>
    <property type="match status" value="1"/>
</dbReference>